<name>L8J6M3_9GAMM</name>
<dbReference type="Proteomes" id="UP000011134">
    <property type="component" value="Unassembled WGS sequence"/>
</dbReference>
<dbReference type="EMBL" id="AMZO01000026">
    <property type="protein sequence ID" value="ELR64426.1"/>
    <property type="molecule type" value="Genomic_DNA"/>
</dbReference>
<gene>
    <name evidence="1" type="ORF">C942_02449</name>
</gene>
<evidence type="ECO:0000313" key="2">
    <source>
        <dbReference type="Proteomes" id="UP000011134"/>
    </source>
</evidence>
<sequence>MMHDWTLVTLVFDWLKGIATITFKNSYSQEVTLIAEGVAELKIPKREDWGESASVNKVDIPTALDNGNFYLQIEIQSGDKIEFEAKKISFSDS</sequence>
<keyword evidence="2" id="KW-1185">Reference proteome</keyword>
<proteinExistence type="predicted"/>
<dbReference type="RefSeq" id="WP_007468038.1">
    <property type="nucleotide sequence ID" value="NZ_AMZO01000026.1"/>
</dbReference>
<reference evidence="1 2" key="1">
    <citation type="submission" date="2012-12" db="EMBL/GenBank/DDBJ databases">
        <title>Genome Assembly of Photobacterium sp. AK15.</title>
        <authorList>
            <person name="Khatri I."/>
            <person name="Vaidya B."/>
            <person name="Srinivas T.N.R."/>
            <person name="Subramanian S."/>
            <person name="Pinnaka A."/>
        </authorList>
    </citation>
    <scope>NUCLEOTIDE SEQUENCE [LARGE SCALE GENOMIC DNA]</scope>
    <source>
        <strain evidence="1 2">AK15</strain>
    </source>
</reference>
<evidence type="ECO:0000313" key="1">
    <source>
        <dbReference type="EMBL" id="ELR64426.1"/>
    </source>
</evidence>
<dbReference type="AlphaFoldDB" id="L8J6M3"/>
<organism evidence="1 2">
    <name type="scientific">Photobacterium marinum</name>
    <dbReference type="NCBI Taxonomy" id="1056511"/>
    <lineage>
        <taxon>Bacteria</taxon>
        <taxon>Pseudomonadati</taxon>
        <taxon>Pseudomonadota</taxon>
        <taxon>Gammaproteobacteria</taxon>
        <taxon>Vibrionales</taxon>
        <taxon>Vibrionaceae</taxon>
        <taxon>Photobacterium</taxon>
    </lineage>
</organism>
<comment type="caution">
    <text evidence="1">The sequence shown here is derived from an EMBL/GenBank/DDBJ whole genome shotgun (WGS) entry which is preliminary data.</text>
</comment>
<dbReference type="PATRIC" id="fig|1056511.3.peg.3524"/>
<accession>L8J6M3</accession>
<protein>
    <submittedName>
        <fullName evidence="1">Uncharacterized protein</fullName>
    </submittedName>
</protein>